<dbReference type="EMBL" id="JAULSY010000017">
    <property type="protein sequence ID" value="KAK0671939.1"/>
    <property type="molecule type" value="Genomic_DNA"/>
</dbReference>
<organism evidence="3 4">
    <name type="scientific">Cercophora samala</name>
    <dbReference type="NCBI Taxonomy" id="330535"/>
    <lineage>
        <taxon>Eukaryota</taxon>
        <taxon>Fungi</taxon>
        <taxon>Dikarya</taxon>
        <taxon>Ascomycota</taxon>
        <taxon>Pezizomycotina</taxon>
        <taxon>Sordariomycetes</taxon>
        <taxon>Sordariomycetidae</taxon>
        <taxon>Sordariales</taxon>
        <taxon>Lasiosphaeriaceae</taxon>
        <taxon>Cercophora</taxon>
    </lineage>
</organism>
<feature type="region of interest" description="Disordered" evidence="1">
    <location>
        <begin position="374"/>
        <end position="396"/>
    </location>
</feature>
<accession>A0AA39ZIX1</accession>
<evidence type="ECO:0000256" key="1">
    <source>
        <dbReference type="SAM" id="MobiDB-lite"/>
    </source>
</evidence>
<feature type="domain" description="2EXR" evidence="2">
    <location>
        <begin position="12"/>
        <end position="97"/>
    </location>
</feature>
<comment type="caution">
    <text evidence="3">The sequence shown here is derived from an EMBL/GenBank/DDBJ whole genome shotgun (WGS) entry which is preliminary data.</text>
</comment>
<keyword evidence="4" id="KW-1185">Reference proteome</keyword>
<feature type="compositionally biased region" description="Acidic residues" evidence="1">
    <location>
        <begin position="384"/>
        <end position="395"/>
    </location>
</feature>
<name>A0AA39ZIX1_9PEZI</name>
<dbReference type="InterPro" id="IPR045518">
    <property type="entry name" value="2EXR"/>
</dbReference>
<protein>
    <recommendedName>
        <fullName evidence="2">2EXR domain-containing protein</fullName>
    </recommendedName>
</protein>
<feature type="non-terminal residue" evidence="3">
    <location>
        <position position="1"/>
    </location>
</feature>
<evidence type="ECO:0000313" key="3">
    <source>
        <dbReference type="EMBL" id="KAK0671939.1"/>
    </source>
</evidence>
<feature type="region of interest" description="Disordered" evidence="1">
    <location>
        <begin position="216"/>
        <end position="250"/>
    </location>
</feature>
<evidence type="ECO:0000313" key="4">
    <source>
        <dbReference type="Proteomes" id="UP001174997"/>
    </source>
</evidence>
<dbReference type="AlphaFoldDB" id="A0AA39ZIX1"/>
<dbReference type="Proteomes" id="UP001174997">
    <property type="component" value="Unassembled WGS sequence"/>
</dbReference>
<proteinExistence type="predicted"/>
<feature type="compositionally biased region" description="Polar residues" evidence="1">
    <location>
        <begin position="220"/>
        <end position="240"/>
    </location>
</feature>
<dbReference type="Pfam" id="PF20150">
    <property type="entry name" value="2EXR"/>
    <property type="match status" value="1"/>
</dbReference>
<gene>
    <name evidence="3" type="ORF">QBC41DRAFT_383924</name>
</gene>
<evidence type="ECO:0000259" key="2">
    <source>
        <dbReference type="Pfam" id="PF20150"/>
    </source>
</evidence>
<sequence length="429" mass="50406">IMASATLRPIGFNSLPAEIRLMIYRATWEPVRVVLRPNVLGRTITYAGSRPITLSINFEARSETLKCYHVFSYLYKHRLDRPKRLLQGWINPLIDTLHIPKRAMQRMQSLQFYTLREPLLRITFEASKAFKDVYRPVINCLRSKCYPELTSFVKTMEFSNLCGRYRLCRTTSEHRLALVQWEDAVFHPAIQYRDEIFGAKLDQKYHSRQDNRPAWAWQYDPSSSRPITNSDPESRSSTISPLDDAYQPNPNVRTTLRLPAAVSHYFDRHAPDHFRQHRVLVFDNNPPSTPCNQEERWSFLRVVPWKGFEYRKIVDLAFDNMFYFNPVDGRHPAPSQDGSFEDAIKLLRPFDSRMVGPHEYEPEPAGREVHGVCTPDFQFPPGEAEQEQEKDEENEEHCFEKNISYFRGRDGQVRRLLGSWRETVEEEEE</sequence>
<feature type="non-terminal residue" evidence="3">
    <location>
        <position position="429"/>
    </location>
</feature>
<reference evidence="3" key="1">
    <citation type="submission" date="2023-06" db="EMBL/GenBank/DDBJ databases">
        <title>Genome-scale phylogeny and comparative genomics of the fungal order Sordariales.</title>
        <authorList>
            <consortium name="Lawrence Berkeley National Laboratory"/>
            <person name="Hensen N."/>
            <person name="Bonometti L."/>
            <person name="Westerberg I."/>
            <person name="Brannstrom I.O."/>
            <person name="Guillou S."/>
            <person name="Cros-Aarteil S."/>
            <person name="Calhoun S."/>
            <person name="Haridas S."/>
            <person name="Kuo A."/>
            <person name="Mondo S."/>
            <person name="Pangilinan J."/>
            <person name="Riley R."/>
            <person name="Labutti K."/>
            <person name="Andreopoulos B."/>
            <person name="Lipzen A."/>
            <person name="Chen C."/>
            <person name="Yanf M."/>
            <person name="Daum C."/>
            <person name="Ng V."/>
            <person name="Clum A."/>
            <person name="Steindorff A."/>
            <person name="Ohm R."/>
            <person name="Martin F."/>
            <person name="Silar P."/>
            <person name="Natvig D."/>
            <person name="Lalanne C."/>
            <person name="Gautier V."/>
            <person name="Ament-Velasquez S.L."/>
            <person name="Kruys A."/>
            <person name="Hutchinson M.I."/>
            <person name="Powell A.J."/>
            <person name="Barry K."/>
            <person name="Miller A.N."/>
            <person name="Grigoriev I.V."/>
            <person name="Debuchy R."/>
            <person name="Gladieux P."/>
            <person name="Thoren M.H."/>
            <person name="Johannesson H."/>
        </authorList>
    </citation>
    <scope>NUCLEOTIDE SEQUENCE</scope>
    <source>
        <strain evidence="3">CBS 307.81</strain>
    </source>
</reference>